<dbReference type="PROSITE" id="PS01131">
    <property type="entry name" value="RRNA_A_DIMETH"/>
    <property type="match status" value="1"/>
</dbReference>
<dbReference type="HAMAP" id="MF_01872">
    <property type="entry name" value="tRNA_methyltr_YfiC"/>
    <property type="match status" value="1"/>
</dbReference>
<evidence type="ECO:0000256" key="1">
    <source>
        <dbReference type="ARBA" id="ARBA00022490"/>
    </source>
</evidence>
<reference evidence="8 9" key="1">
    <citation type="submission" date="2019-05" db="EMBL/GenBank/DDBJ databases">
        <title>Dyadobacter AR-3-8 sp. nov., isolated from arctic soil.</title>
        <authorList>
            <person name="Chaudhary D.K."/>
        </authorList>
    </citation>
    <scope>NUCLEOTIDE SEQUENCE [LARGE SCALE GENOMIC DNA]</scope>
    <source>
        <strain evidence="8 9">AR-3-8</strain>
    </source>
</reference>
<gene>
    <name evidence="8" type="ORF">FDK13_08850</name>
</gene>
<dbReference type="PANTHER" id="PTHR47739:SF1">
    <property type="entry name" value="TRNA1(VAL) (ADENINE(37)-N6)-METHYLTRANSFERASE"/>
    <property type="match status" value="1"/>
</dbReference>
<evidence type="ECO:0000256" key="4">
    <source>
        <dbReference type="ARBA" id="ARBA00022691"/>
    </source>
</evidence>
<comment type="subcellular location">
    <subcellularLocation>
        <location evidence="6">Cytoplasm</location>
    </subcellularLocation>
</comment>
<evidence type="ECO:0000259" key="7">
    <source>
        <dbReference type="Pfam" id="PF05175"/>
    </source>
</evidence>
<dbReference type="InterPro" id="IPR002052">
    <property type="entry name" value="DNA_methylase_N6_adenine_CS"/>
</dbReference>
<dbReference type="GO" id="GO:0005737">
    <property type="term" value="C:cytoplasm"/>
    <property type="evidence" value="ECO:0007669"/>
    <property type="project" value="UniProtKB-SubCell"/>
</dbReference>
<evidence type="ECO:0000313" key="9">
    <source>
        <dbReference type="Proteomes" id="UP000304900"/>
    </source>
</evidence>
<dbReference type="InterPro" id="IPR007848">
    <property type="entry name" value="Small_mtfrase_dom"/>
</dbReference>
<comment type="similarity">
    <text evidence="6">Belongs to the methyltransferase superfamily. tRNA (adenine-N(6)-)-methyltransferase family.</text>
</comment>
<comment type="caution">
    <text evidence="8">The sequence shown here is derived from an EMBL/GenBank/DDBJ whole genome shotgun (WGS) entry which is preliminary data.</text>
</comment>
<dbReference type="GO" id="GO:0016430">
    <property type="term" value="F:tRNA (adenine-N6)-methyltransferase activity"/>
    <property type="evidence" value="ECO:0007669"/>
    <property type="project" value="UniProtKB-UniRule"/>
</dbReference>
<organism evidence="8 9">
    <name type="scientific">Dyadobacter frigoris</name>
    <dbReference type="NCBI Taxonomy" id="2576211"/>
    <lineage>
        <taxon>Bacteria</taxon>
        <taxon>Pseudomonadati</taxon>
        <taxon>Bacteroidota</taxon>
        <taxon>Cytophagia</taxon>
        <taxon>Cytophagales</taxon>
        <taxon>Spirosomataceae</taxon>
        <taxon>Dyadobacter</taxon>
    </lineage>
</organism>
<dbReference type="SUPFAM" id="SSF53335">
    <property type="entry name" value="S-adenosyl-L-methionine-dependent methyltransferases"/>
    <property type="match status" value="1"/>
</dbReference>
<protein>
    <recommendedName>
        <fullName evidence="6">tRNA1(Val) (adenine(37)-N6)-methyltransferase</fullName>
        <ecNumber evidence="6">2.1.1.223</ecNumber>
    </recommendedName>
    <alternativeName>
        <fullName evidence="6">tRNA m6A37 methyltransferase</fullName>
    </alternativeName>
</protein>
<comment type="catalytic activity">
    <reaction evidence="6">
        <text>adenosine(37) in tRNA1(Val) + S-adenosyl-L-methionine = N(6)-methyladenosine(37) in tRNA1(Val) + S-adenosyl-L-homocysteine + H(+)</text>
        <dbReference type="Rhea" id="RHEA:43160"/>
        <dbReference type="Rhea" id="RHEA-COMP:10369"/>
        <dbReference type="Rhea" id="RHEA-COMP:10370"/>
        <dbReference type="ChEBI" id="CHEBI:15378"/>
        <dbReference type="ChEBI" id="CHEBI:57856"/>
        <dbReference type="ChEBI" id="CHEBI:59789"/>
        <dbReference type="ChEBI" id="CHEBI:74411"/>
        <dbReference type="ChEBI" id="CHEBI:74449"/>
        <dbReference type="EC" id="2.1.1.223"/>
    </reaction>
</comment>
<dbReference type="InterPro" id="IPR022882">
    <property type="entry name" value="tRNA_adenine-N6_MeTrfase"/>
</dbReference>
<keyword evidence="1 6" id="KW-0963">Cytoplasm</keyword>
<keyword evidence="4 6" id="KW-0949">S-adenosyl-L-methionine</keyword>
<dbReference type="Gene3D" id="3.40.50.150">
    <property type="entry name" value="Vaccinia Virus protein VP39"/>
    <property type="match status" value="1"/>
</dbReference>
<dbReference type="GO" id="GO:0000179">
    <property type="term" value="F:rRNA (adenine-N6,N6-)-dimethyltransferase activity"/>
    <property type="evidence" value="ECO:0007669"/>
    <property type="project" value="InterPro"/>
</dbReference>
<sequence>MARNSFFKFKQFTINQDKSAMKVCTDACVFGAWADVENAERILDIGAGTGLLSLMVAQRNRIAEISAVELDEEAFFQATENIEESPFQSQISVSKGAIQDFLPDEKFDCIITNPPFFQSDLKSPDAKINLAHHADSLSFEDLLIAVKRLLLPNGVWNVLLPIDEGVVFQDLAEKSDWILYRQLTLYHQKGKKPFRKLMSFKLSEMADYRPLDSELFIYEEDGKTYHSEFEKLLKEYYLQF</sequence>
<dbReference type="GO" id="GO:0008033">
    <property type="term" value="P:tRNA processing"/>
    <property type="evidence" value="ECO:0007669"/>
    <property type="project" value="UniProtKB-UniRule"/>
</dbReference>
<dbReference type="InterPro" id="IPR029063">
    <property type="entry name" value="SAM-dependent_MTases_sf"/>
</dbReference>
<dbReference type="Pfam" id="PF05175">
    <property type="entry name" value="MTS"/>
    <property type="match status" value="1"/>
</dbReference>
<feature type="domain" description="Methyltransferase small" evidence="7">
    <location>
        <begin position="38"/>
        <end position="134"/>
    </location>
</feature>
<dbReference type="OrthoDB" id="5383291at2"/>
<accession>A0A4U6DEF5</accession>
<evidence type="ECO:0000256" key="6">
    <source>
        <dbReference type="HAMAP-Rule" id="MF_01872"/>
    </source>
</evidence>
<dbReference type="InterPro" id="IPR050210">
    <property type="entry name" value="tRNA_Adenine-N(6)_MTase"/>
</dbReference>
<dbReference type="AlphaFoldDB" id="A0A4U6DEF5"/>
<evidence type="ECO:0000256" key="3">
    <source>
        <dbReference type="ARBA" id="ARBA00022679"/>
    </source>
</evidence>
<evidence type="ECO:0000256" key="5">
    <source>
        <dbReference type="ARBA" id="ARBA00022694"/>
    </source>
</evidence>
<keyword evidence="3 6" id="KW-0808">Transferase</keyword>
<dbReference type="CDD" id="cd02440">
    <property type="entry name" value="AdoMet_MTases"/>
    <property type="match status" value="1"/>
</dbReference>
<dbReference type="EMBL" id="SZVO01000003">
    <property type="protein sequence ID" value="TKT92884.1"/>
    <property type="molecule type" value="Genomic_DNA"/>
</dbReference>
<dbReference type="PROSITE" id="PS00092">
    <property type="entry name" value="N6_MTASE"/>
    <property type="match status" value="1"/>
</dbReference>
<dbReference type="EC" id="2.1.1.223" evidence="6"/>
<dbReference type="Proteomes" id="UP000304900">
    <property type="component" value="Unassembled WGS sequence"/>
</dbReference>
<keyword evidence="9" id="KW-1185">Reference proteome</keyword>
<proteinExistence type="inferred from homology"/>
<dbReference type="RefSeq" id="WP_137339611.1">
    <property type="nucleotide sequence ID" value="NZ_BSQH01000010.1"/>
</dbReference>
<comment type="function">
    <text evidence="6">Specifically methylates the adenine in position 37 of tRNA(1)(Val) (anticodon cmo5UAC).</text>
</comment>
<dbReference type="GO" id="GO:0003676">
    <property type="term" value="F:nucleic acid binding"/>
    <property type="evidence" value="ECO:0007669"/>
    <property type="project" value="InterPro"/>
</dbReference>
<dbReference type="PANTHER" id="PTHR47739">
    <property type="entry name" value="TRNA1(VAL) (ADENINE(37)-N6)-METHYLTRANSFERASE"/>
    <property type="match status" value="1"/>
</dbReference>
<keyword evidence="2 6" id="KW-0489">Methyltransferase</keyword>
<name>A0A4U6DEF5_9BACT</name>
<dbReference type="InterPro" id="IPR020596">
    <property type="entry name" value="rRNA_Ade_Mease_Trfase_CS"/>
</dbReference>
<evidence type="ECO:0000256" key="2">
    <source>
        <dbReference type="ARBA" id="ARBA00022603"/>
    </source>
</evidence>
<keyword evidence="5 6" id="KW-0819">tRNA processing</keyword>
<evidence type="ECO:0000313" key="8">
    <source>
        <dbReference type="EMBL" id="TKT92884.1"/>
    </source>
</evidence>